<dbReference type="InterPro" id="IPR005074">
    <property type="entry name" value="Peptidase_C39"/>
</dbReference>
<dbReference type="Gene3D" id="3.90.70.10">
    <property type="entry name" value="Cysteine proteinases"/>
    <property type="match status" value="1"/>
</dbReference>
<dbReference type="Pfam" id="PF03412">
    <property type="entry name" value="Peptidase_C39"/>
    <property type="match status" value="1"/>
</dbReference>
<accession>A0A347VSS1</accession>
<proteinExistence type="predicted"/>
<gene>
    <name evidence="2" type="ORF">LS64_003265</name>
</gene>
<dbReference type="GO" id="GO:0005524">
    <property type="term" value="F:ATP binding"/>
    <property type="evidence" value="ECO:0007669"/>
    <property type="project" value="InterPro"/>
</dbReference>
<name>A0A347VSS1_9HELI</name>
<dbReference type="OrthoDB" id="13401at2"/>
<dbReference type="EMBL" id="JRMP02000004">
    <property type="protein sequence ID" value="TLD94955.1"/>
    <property type="molecule type" value="Genomic_DNA"/>
</dbReference>
<dbReference type="GO" id="GO:0016020">
    <property type="term" value="C:membrane"/>
    <property type="evidence" value="ECO:0007669"/>
    <property type="project" value="InterPro"/>
</dbReference>
<reference evidence="2 3" key="1">
    <citation type="journal article" date="2014" name="Genome Announc.">
        <title>Draft genome sequences of eight enterohepatic helicobacter species isolated from both laboratory and wild rodents.</title>
        <authorList>
            <person name="Sheh A."/>
            <person name="Shen Z."/>
            <person name="Fox J.G."/>
        </authorList>
    </citation>
    <scope>NUCLEOTIDE SEQUENCE [LARGE SCALE GENOMIC DNA]</scope>
    <source>
        <strain evidence="2 3">MIT 97-6194</strain>
    </source>
</reference>
<sequence>MNNDSINIDKNVKSWSEIRNDNLTRQQFDYSCGSASLSTILTYYYNVEISEKEILESVLQSKGIDTQKQE</sequence>
<organism evidence="2 3">
    <name type="scientific">Helicobacter saguini</name>
    <dbReference type="NCBI Taxonomy" id="1548018"/>
    <lineage>
        <taxon>Bacteria</taxon>
        <taxon>Pseudomonadati</taxon>
        <taxon>Campylobacterota</taxon>
        <taxon>Epsilonproteobacteria</taxon>
        <taxon>Campylobacterales</taxon>
        <taxon>Helicobacteraceae</taxon>
        <taxon>Helicobacter</taxon>
    </lineage>
</organism>
<dbReference type="GO" id="GO:0008233">
    <property type="term" value="F:peptidase activity"/>
    <property type="evidence" value="ECO:0007669"/>
    <property type="project" value="InterPro"/>
</dbReference>
<evidence type="ECO:0000313" key="2">
    <source>
        <dbReference type="EMBL" id="TLD94955.1"/>
    </source>
</evidence>
<reference evidence="2 3" key="2">
    <citation type="journal article" date="2016" name="Infect. Immun.">
        <title>Helicobacter saguini, a Novel Helicobacter Isolated from Cotton-Top Tamarins with Ulcerative Colitis, Has Proinflammatory Properties and Induces Typhlocolitis and Dysplasia in Gnotobiotic IL-10-/- Mice.</title>
        <authorList>
            <person name="Shen Z."/>
            <person name="Mannion A."/>
            <person name="Whary M.T."/>
            <person name="Muthupalani S."/>
            <person name="Sheh A."/>
            <person name="Feng Y."/>
            <person name="Gong G."/>
            <person name="Vandamme P."/>
            <person name="Holcombe H.R."/>
            <person name="Paster B.J."/>
            <person name="Fox J.G."/>
        </authorList>
    </citation>
    <scope>NUCLEOTIDE SEQUENCE [LARGE SCALE GENOMIC DNA]</scope>
    <source>
        <strain evidence="2 3">MIT 97-6194</strain>
    </source>
</reference>
<feature type="domain" description="Peptidase C39" evidence="1">
    <location>
        <begin position="22"/>
        <end position="64"/>
    </location>
</feature>
<evidence type="ECO:0000313" key="3">
    <source>
        <dbReference type="Proteomes" id="UP000029714"/>
    </source>
</evidence>
<dbReference type="Proteomes" id="UP000029714">
    <property type="component" value="Unassembled WGS sequence"/>
</dbReference>
<comment type="caution">
    <text evidence="2">The sequence shown here is derived from an EMBL/GenBank/DDBJ whole genome shotgun (WGS) entry which is preliminary data.</text>
</comment>
<dbReference type="GO" id="GO:0006508">
    <property type="term" value="P:proteolysis"/>
    <property type="evidence" value="ECO:0007669"/>
    <property type="project" value="InterPro"/>
</dbReference>
<evidence type="ECO:0000259" key="1">
    <source>
        <dbReference type="Pfam" id="PF03412"/>
    </source>
</evidence>
<protein>
    <recommendedName>
        <fullName evidence="1">Peptidase C39 domain-containing protein</fullName>
    </recommendedName>
</protein>
<dbReference type="AlphaFoldDB" id="A0A347VSS1"/>
<keyword evidence="3" id="KW-1185">Reference proteome</keyword>